<evidence type="ECO:0000256" key="1">
    <source>
        <dbReference type="SAM" id="Phobius"/>
    </source>
</evidence>
<dbReference type="AlphaFoldDB" id="A1ZI07"/>
<feature type="transmembrane region" description="Helical" evidence="1">
    <location>
        <begin position="51"/>
        <end position="70"/>
    </location>
</feature>
<comment type="caution">
    <text evidence="3">The sequence shown here is derived from an EMBL/GenBank/DDBJ whole genome shotgun (WGS) entry which is preliminary data.</text>
</comment>
<keyword evidence="1" id="KW-0472">Membrane</keyword>
<gene>
    <name evidence="3" type="ORF">M23134_05497</name>
</gene>
<feature type="transmembrane region" description="Helical" evidence="1">
    <location>
        <begin position="160"/>
        <end position="178"/>
    </location>
</feature>
<keyword evidence="3" id="KW-0418">Kinase</keyword>
<keyword evidence="1" id="KW-1133">Transmembrane helix</keyword>
<protein>
    <submittedName>
        <fullName evidence="3">Putative two-component system sensor histidine kinase</fullName>
    </submittedName>
</protein>
<dbReference type="InterPro" id="IPR010559">
    <property type="entry name" value="Sig_transdc_His_kin_internal"/>
</dbReference>
<dbReference type="GO" id="GO:0016020">
    <property type="term" value="C:membrane"/>
    <property type="evidence" value="ECO:0007669"/>
    <property type="project" value="InterPro"/>
</dbReference>
<dbReference type="InterPro" id="IPR036890">
    <property type="entry name" value="HATPase_C_sf"/>
</dbReference>
<reference evidence="3 4" key="1">
    <citation type="submission" date="2007-01" db="EMBL/GenBank/DDBJ databases">
        <authorList>
            <person name="Haygood M."/>
            <person name="Podell S."/>
            <person name="Anderson C."/>
            <person name="Hopkinson B."/>
            <person name="Roe K."/>
            <person name="Barbeau K."/>
            <person name="Gaasterland T."/>
            <person name="Ferriera S."/>
            <person name="Johnson J."/>
            <person name="Kravitz S."/>
            <person name="Beeson K."/>
            <person name="Sutton G."/>
            <person name="Rogers Y.-H."/>
            <person name="Friedman R."/>
            <person name="Frazier M."/>
            <person name="Venter J.C."/>
        </authorList>
    </citation>
    <scope>NUCLEOTIDE SEQUENCE [LARGE SCALE GENOMIC DNA]</scope>
    <source>
        <strain evidence="3 4">ATCC 23134</strain>
    </source>
</reference>
<dbReference type="InterPro" id="IPR050640">
    <property type="entry name" value="Bact_2-comp_sensor_kinase"/>
</dbReference>
<dbReference type="EMBL" id="AAWS01000008">
    <property type="protein sequence ID" value="EAY30164.1"/>
    <property type="molecule type" value="Genomic_DNA"/>
</dbReference>
<dbReference type="PANTHER" id="PTHR34220">
    <property type="entry name" value="SENSOR HISTIDINE KINASE YPDA"/>
    <property type="match status" value="1"/>
</dbReference>
<evidence type="ECO:0000259" key="2">
    <source>
        <dbReference type="Pfam" id="PF06580"/>
    </source>
</evidence>
<proteinExistence type="predicted"/>
<keyword evidence="3" id="KW-0808">Transferase</keyword>
<dbReference type="GO" id="GO:0000155">
    <property type="term" value="F:phosphorelay sensor kinase activity"/>
    <property type="evidence" value="ECO:0007669"/>
    <property type="project" value="InterPro"/>
</dbReference>
<dbReference type="PANTHER" id="PTHR34220:SF7">
    <property type="entry name" value="SENSOR HISTIDINE KINASE YPDA"/>
    <property type="match status" value="1"/>
</dbReference>
<keyword evidence="4" id="KW-1185">Reference proteome</keyword>
<dbReference type="SUPFAM" id="SSF55874">
    <property type="entry name" value="ATPase domain of HSP90 chaperone/DNA topoisomerase II/histidine kinase"/>
    <property type="match status" value="1"/>
</dbReference>
<accession>A1ZI07</accession>
<dbReference type="eggNOG" id="COG2972">
    <property type="taxonomic scope" value="Bacteria"/>
</dbReference>
<organism evidence="3 4">
    <name type="scientific">Microscilla marina ATCC 23134</name>
    <dbReference type="NCBI Taxonomy" id="313606"/>
    <lineage>
        <taxon>Bacteria</taxon>
        <taxon>Pseudomonadati</taxon>
        <taxon>Bacteroidota</taxon>
        <taxon>Cytophagia</taxon>
        <taxon>Cytophagales</taxon>
        <taxon>Microscillaceae</taxon>
        <taxon>Microscilla</taxon>
    </lineage>
</organism>
<feature type="domain" description="Signal transduction histidine kinase internal region" evidence="2">
    <location>
        <begin position="199"/>
        <end position="274"/>
    </location>
</feature>
<sequence length="388" mass="45326">MVEKKSKSVRNRVSFGYLNDDATTLNTMEENNFSDKLNRYFYTFFSDKYRITHHFLFWIAYLLFHPIFLFDLDNFAQSFSESNLSNELPWLLLHVAIDVAMVYTNLYVLVPTFLMRGQVLQYLIFSALFIGINDLATYLATWLDFTREGDITFVTHSHSAYYIINILFLGTAVSLKFFKTWIKNQQEIRHLERANLETELDFLKTQINPHFLFNTLNNIYVLTRIDAERASKSLLMLSDLMRYQLYDCSKKQVALKDEITYINNLLDLEKIRKTNANIDFKVNGKVNGQMLSPFIFVPFVENAVKHGLNVASNPYIHIEMNVHKEEEALDFVIVNSKKPQPSNQPKDPNSGIGLVNVRRRLELLYPGKHELDIQNDETVFKVTLKLKL</sequence>
<feature type="transmembrane region" description="Helical" evidence="1">
    <location>
        <begin position="90"/>
        <end position="110"/>
    </location>
</feature>
<feature type="transmembrane region" description="Helical" evidence="1">
    <location>
        <begin position="122"/>
        <end position="140"/>
    </location>
</feature>
<dbReference type="Pfam" id="PF06580">
    <property type="entry name" value="His_kinase"/>
    <property type="match status" value="1"/>
</dbReference>
<dbReference type="Proteomes" id="UP000004095">
    <property type="component" value="Unassembled WGS sequence"/>
</dbReference>
<evidence type="ECO:0000313" key="4">
    <source>
        <dbReference type="Proteomes" id="UP000004095"/>
    </source>
</evidence>
<name>A1ZI07_MICM2</name>
<keyword evidence="1" id="KW-0812">Transmembrane</keyword>
<evidence type="ECO:0000313" key="3">
    <source>
        <dbReference type="EMBL" id="EAY30164.1"/>
    </source>
</evidence>
<dbReference type="Gene3D" id="3.30.565.10">
    <property type="entry name" value="Histidine kinase-like ATPase, C-terminal domain"/>
    <property type="match status" value="1"/>
</dbReference>